<sequence>MGNKIAILIISTFFALISNFSQAQYSLGGGISSFHGLNLDINRMGLNGFVELPKANDITLMVRAAYMFPVKDSRTADIEAKNFNIKPAKSEADIVAKTSYFAVDGGTRHYFINDYDVGFSLFAGPHIKGILASYSVDYRVPSGLNPSDYQTIATGSAPAQDLNSLRPQYSLLFAFGGTVGVKYQLPYRGALMFDFGLEIVTQLYDPAYILGYDISPLSFSMNLGYRFDWY</sequence>
<keyword evidence="2" id="KW-1185">Reference proteome</keyword>
<evidence type="ECO:0008006" key="3">
    <source>
        <dbReference type="Google" id="ProtNLM"/>
    </source>
</evidence>
<name>A0A2U2XF03_9FLAO</name>
<dbReference type="AlphaFoldDB" id="A0A2U2XF03"/>
<dbReference type="Proteomes" id="UP000245370">
    <property type="component" value="Unassembled WGS sequence"/>
</dbReference>
<reference evidence="1 2" key="2">
    <citation type="submission" date="2018-05" db="EMBL/GenBank/DDBJ databases">
        <authorList>
            <person name="Lanie J.A."/>
            <person name="Ng W.-L."/>
            <person name="Kazmierczak K.M."/>
            <person name="Andrzejewski T.M."/>
            <person name="Davidsen T.M."/>
            <person name="Wayne K.J."/>
            <person name="Tettelin H."/>
            <person name="Glass J.I."/>
            <person name="Rusch D."/>
            <person name="Podicherti R."/>
            <person name="Tsui H.-C.T."/>
            <person name="Winkler M.E."/>
        </authorList>
    </citation>
    <scope>NUCLEOTIDE SEQUENCE [LARGE SCALE GENOMIC DNA]</scope>
    <source>
        <strain evidence="1 2">C305</strain>
    </source>
</reference>
<reference evidence="1 2" key="1">
    <citation type="submission" date="2018-05" db="EMBL/GenBank/DDBJ databases">
        <title>Brumimicrobium oceani sp. nov., isolated from coastal sediment.</title>
        <authorList>
            <person name="Kou Y."/>
        </authorList>
    </citation>
    <scope>NUCLEOTIDE SEQUENCE [LARGE SCALE GENOMIC DNA]</scope>
    <source>
        <strain evidence="1 2">C305</strain>
    </source>
</reference>
<evidence type="ECO:0000313" key="1">
    <source>
        <dbReference type="EMBL" id="PWH86379.1"/>
    </source>
</evidence>
<evidence type="ECO:0000313" key="2">
    <source>
        <dbReference type="Proteomes" id="UP000245370"/>
    </source>
</evidence>
<proteinExistence type="predicted"/>
<dbReference type="OrthoDB" id="1466770at2"/>
<accession>A0A2U2XF03</accession>
<dbReference type="RefSeq" id="WP_109358490.1">
    <property type="nucleotide sequence ID" value="NZ_QFRJ01000002.1"/>
</dbReference>
<gene>
    <name evidence="1" type="ORF">DIT68_03820</name>
</gene>
<comment type="caution">
    <text evidence="1">The sequence shown here is derived from an EMBL/GenBank/DDBJ whole genome shotgun (WGS) entry which is preliminary data.</text>
</comment>
<dbReference type="EMBL" id="QFRJ01000002">
    <property type="protein sequence ID" value="PWH86379.1"/>
    <property type="molecule type" value="Genomic_DNA"/>
</dbReference>
<protein>
    <recommendedName>
        <fullName evidence="3">Outer membrane protein beta-barrel domain-containing protein</fullName>
    </recommendedName>
</protein>
<organism evidence="1 2">
    <name type="scientific">Brumimicrobium oceani</name>
    <dbReference type="NCBI Taxonomy" id="2100725"/>
    <lineage>
        <taxon>Bacteria</taxon>
        <taxon>Pseudomonadati</taxon>
        <taxon>Bacteroidota</taxon>
        <taxon>Flavobacteriia</taxon>
        <taxon>Flavobacteriales</taxon>
        <taxon>Crocinitomicaceae</taxon>
        <taxon>Brumimicrobium</taxon>
    </lineage>
</organism>